<accession>A0A1G6ULF0</accession>
<proteinExistence type="predicted"/>
<dbReference type="AlphaFoldDB" id="A0A1G6ULF0"/>
<dbReference type="Gene3D" id="3.20.20.140">
    <property type="entry name" value="Metal-dependent hydrolases"/>
    <property type="match status" value="1"/>
</dbReference>
<dbReference type="Pfam" id="PF04909">
    <property type="entry name" value="Amidohydro_2"/>
    <property type="match status" value="1"/>
</dbReference>
<evidence type="ECO:0000256" key="1">
    <source>
        <dbReference type="ARBA" id="ARBA00023239"/>
    </source>
</evidence>
<dbReference type="InterPro" id="IPR032466">
    <property type="entry name" value="Metal_Hydrolase"/>
</dbReference>
<dbReference type="CDD" id="cd01292">
    <property type="entry name" value="metallo-dependent_hydrolases"/>
    <property type="match status" value="1"/>
</dbReference>
<dbReference type="GO" id="GO:0005737">
    <property type="term" value="C:cytoplasm"/>
    <property type="evidence" value="ECO:0007669"/>
    <property type="project" value="TreeGrafter"/>
</dbReference>
<evidence type="ECO:0000313" key="3">
    <source>
        <dbReference type="EMBL" id="SDD42133.1"/>
    </source>
</evidence>
<protein>
    <recommendedName>
        <fullName evidence="2">Amidohydrolase-related domain-containing protein</fullName>
    </recommendedName>
</protein>
<evidence type="ECO:0000313" key="4">
    <source>
        <dbReference type="Proteomes" id="UP000198995"/>
    </source>
</evidence>
<evidence type="ECO:0000259" key="2">
    <source>
        <dbReference type="Pfam" id="PF04909"/>
    </source>
</evidence>
<dbReference type="STRING" id="2741.SAMN04489866_10388"/>
<gene>
    <name evidence="3" type="ORF">SAMN04489866_10388</name>
</gene>
<reference evidence="3 4" key="1">
    <citation type="submission" date="2016-10" db="EMBL/GenBank/DDBJ databases">
        <authorList>
            <person name="de Groot N.N."/>
        </authorList>
    </citation>
    <scope>NUCLEOTIDE SEQUENCE [LARGE SCALE GENOMIC DNA]</scope>
    <source>
        <strain evidence="3 4">DSM 20475</strain>
    </source>
</reference>
<feature type="domain" description="Amidohydrolase-related" evidence="2">
    <location>
        <begin position="22"/>
        <end position="239"/>
    </location>
</feature>
<dbReference type="Proteomes" id="UP000198995">
    <property type="component" value="Unassembled WGS sequence"/>
</dbReference>
<keyword evidence="1" id="KW-0456">Lyase</keyword>
<dbReference type="PANTHER" id="PTHR21240:SF28">
    <property type="entry name" value="ISO-OROTATE DECARBOXYLASE (EUROFUNG)"/>
    <property type="match status" value="1"/>
</dbReference>
<dbReference type="OrthoDB" id="9771932at2"/>
<dbReference type="RefSeq" id="WP_091791354.1">
    <property type="nucleotide sequence ID" value="NZ_FNAF01000003.1"/>
</dbReference>
<sequence>MSIIDAHAHVGQFGGWASVANGPSDLVKTMDAYDIRQAIICPTGFDTNDEAAAAAAKYPDRFIPLAWVHPMNGGAEAAHHYIEKRGFKGIKLHPLFNAYSADDPAVDPVMEEARRLDVPVFIHSGHVPFATPWQIALLAERHPDVRVVMIHMGHGHGIYVQAAIDMACRYDNIWLEMSGMPMPSKIKEAYDRVGSDRLFFGTDLPFHAPQVEIDKVRYSGLSEAAQEDVFYNNIKKFMGL</sequence>
<dbReference type="GO" id="GO:0019748">
    <property type="term" value="P:secondary metabolic process"/>
    <property type="evidence" value="ECO:0007669"/>
    <property type="project" value="TreeGrafter"/>
</dbReference>
<keyword evidence="4" id="KW-1185">Reference proteome</keyword>
<dbReference type="PANTHER" id="PTHR21240">
    <property type="entry name" value="2-AMINO-3-CARBOXYLMUCONATE-6-SEMIALDEHYDE DECARBOXYLASE"/>
    <property type="match status" value="1"/>
</dbReference>
<dbReference type="InterPro" id="IPR032465">
    <property type="entry name" value="ACMSD"/>
</dbReference>
<dbReference type="SUPFAM" id="SSF51556">
    <property type="entry name" value="Metallo-dependent hydrolases"/>
    <property type="match status" value="1"/>
</dbReference>
<organism evidence="3 4">
    <name type="scientific">Peptococcus niger</name>
    <dbReference type="NCBI Taxonomy" id="2741"/>
    <lineage>
        <taxon>Bacteria</taxon>
        <taxon>Bacillati</taxon>
        <taxon>Bacillota</taxon>
        <taxon>Clostridia</taxon>
        <taxon>Eubacteriales</taxon>
        <taxon>Peptococcaceae</taxon>
        <taxon>Peptococcus</taxon>
    </lineage>
</organism>
<dbReference type="GO" id="GO:0016787">
    <property type="term" value="F:hydrolase activity"/>
    <property type="evidence" value="ECO:0007669"/>
    <property type="project" value="InterPro"/>
</dbReference>
<dbReference type="EMBL" id="FNAF01000003">
    <property type="protein sequence ID" value="SDD42133.1"/>
    <property type="molecule type" value="Genomic_DNA"/>
</dbReference>
<dbReference type="InterPro" id="IPR006680">
    <property type="entry name" value="Amidohydro-rel"/>
</dbReference>
<dbReference type="GO" id="GO:0016831">
    <property type="term" value="F:carboxy-lyase activity"/>
    <property type="evidence" value="ECO:0007669"/>
    <property type="project" value="InterPro"/>
</dbReference>
<name>A0A1G6ULF0_PEPNI</name>